<name>A0AAV4SYQ5_9ARAC</name>
<evidence type="ECO:0000313" key="1">
    <source>
        <dbReference type="EMBL" id="GIY38326.1"/>
    </source>
</evidence>
<keyword evidence="2" id="KW-1185">Reference proteome</keyword>
<reference evidence="1 2" key="1">
    <citation type="submission" date="2021-06" db="EMBL/GenBank/DDBJ databases">
        <title>Caerostris darwini draft genome.</title>
        <authorList>
            <person name="Kono N."/>
            <person name="Arakawa K."/>
        </authorList>
    </citation>
    <scope>NUCLEOTIDE SEQUENCE [LARGE SCALE GENOMIC DNA]</scope>
</reference>
<dbReference type="EMBL" id="BPLQ01008586">
    <property type="protein sequence ID" value="GIY38326.1"/>
    <property type="molecule type" value="Genomic_DNA"/>
</dbReference>
<proteinExistence type="predicted"/>
<dbReference type="AlphaFoldDB" id="A0AAV4SYQ5"/>
<organism evidence="1 2">
    <name type="scientific">Caerostris darwini</name>
    <dbReference type="NCBI Taxonomy" id="1538125"/>
    <lineage>
        <taxon>Eukaryota</taxon>
        <taxon>Metazoa</taxon>
        <taxon>Ecdysozoa</taxon>
        <taxon>Arthropoda</taxon>
        <taxon>Chelicerata</taxon>
        <taxon>Arachnida</taxon>
        <taxon>Araneae</taxon>
        <taxon>Araneomorphae</taxon>
        <taxon>Entelegynae</taxon>
        <taxon>Araneoidea</taxon>
        <taxon>Araneidae</taxon>
        <taxon>Caerostris</taxon>
    </lineage>
</organism>
<protein>
    <submittedName>
        <fullName evidence="1">Uncharacterized protein</fullName>
    </submittedName>
</protein>
<dbReference type="Proteomes" id="UP001054837">
    <property type="component" value="Unassembled WGS sequence"/>
</dbReference>
<accession>A0AAV4SYQ5</accession>
<sequence>MEGIAVNFSVKSSFFLLDVRDGSKANTSTARSSCFDVFSVDSRAKNSSLSLCPGFPLWRQRVLIESNKFFFLNENDSLTRMDSGIDTDSKPVRDFRVVNPVRLPGDEKL</sequence>
<comment type="caution">
    <text evidence="1">The sequence shown here is derived from an EMBL/GenBank/DDBJ whole genome shotgun (WGS) entry which is preliminary data.</text>
</comment>
<gene>
    <name evidence="1" type="ORF">CDAR_393941</name>
</gene>
<evidence type="ECO:0000313" key="2">
    <source>
        <dbReference type="Proteomes" id="UP001054837"/>
    </source>
</evidence>